<protein>
    <submittedName>
        <fullName evidence="1">Uncharacterized protein</fullName>
    </submittedName>
</protein>
<dbReference type="EMBL" id="MCFL01000046">
    <property type="protein sequence ID" value="ORZ32452.1"/>
    <property type="molecule type" value="Genomic_DNA"/>
</dbReference>
<accession>A0A1Y2HHA1</accession>
<reference evidence="1 2" key="1">
    <citation type="submission" date="2016-07" db="EMBL/GenBank/DDBJ databases">
        <title>Pervasive Adenine N6-methylation of Active Genes in Fungi.</title>
        <authorList>
            <consortium name="DOE Joint Genome Institute"/>
            <person name="Mondo S.J."/>
            <person name="Dannebaum R.O."/>
            <person name="Kuo R.C."/>
            <person name="Labutti K."/>
            <person name="Haridas S."/>
            <person name="Kuo A."/>
            <person name="Salamov A."/>
            <person name="Ahrendt S.R."/>
            <person name="Lipzen A."/>
            <person name="Sullivan W."/>
            <person name="Andreopoulos W.B."/>
            <person name="Clum A."/>
            <person name="Lindquist E."/>
            <person name="Daum C."/>
            <person name="Ramamoorthy G.K."/>
            <person name="Gryganskyi A."/>
            <person name="Culley D."/>
            <person name="Magnuson J.K."/>
            <person name="James T.Y."/>
            <person name="O'Malley M.A."/>
            <person name="Stajich J.E."/>
            <person name="Spatafora J.W."/>
            <person name="Visel A."/>
            <person name="Grigoriev I.V."/>
        </authorList>
    </citation>
    <scope>NUCLEOTIDE SEQUENCE [LARGE SCALE GENOMIC DNA]</scope>
    <source>
        <strain evidence="1 2">PL171</strain>
    </source>
</reference>
<name>A0A1Y2HHA1_9FUNG</name>
<gene>
    <name evidence="1" type="ORF">BCR44DRAFT_1440249</name>
</gene>
<proteinExistence type="predicted"/>
<sequence length="89" mass="9626">MVTKRTQGETIQCVSGNQELSSAWCCPHQPASPSALLPNSVLNRTRFRTLGSCRDLTHPPAPALPNSIQIPCLTTCCNGPIPCPQKKKQ</sequence>
<evidence type="ECO:0000313" key="1">
    <source>
        <dbReference type="EMBL" id="ORZ32452.1"/>
    </source>
</evidence>
<comment type="caution">
    <text evidence="1">The sequence shown here is derived from an EMBL/GenBank/DDBJ whole genome shotgun (WGS) entry which is preliminary data.</text>
</comment>
<keyword evidence="2" id="KW-1185">Reference proteome</keyword>
<evidence type="ECO:0000313" key="2">
    <source>
        <dbReference type="Proteomes" id="UP000193411"/>
    </source>
</evidence>
<organism evidence="1 2">
    <name type="scientific">Catenaria anguillulae PL171</name>
    <dbReference type="NCBI Taxonomy" id="765915"/>
    <lineage>
        <taxon>Eukaryota</taxon>
        <taxon>Fungi</taxon>
        <taxon>Fungi incertae sedis</taxon>
        <taxon>Blastocladiomycota</taxon>
        <taxon>Blastocladiomycetes</taxon>
        <taxon>Blastocladiales</taxon>
        <taxon>Catenariaceae</taxon>
        <taxon>Catenaria</taxon>
    </lineage>
</organism>
<dbReference type="AlphaFoldDB" id="A0A1Y2HHA1"/>
<dbReference type="Proteomes" id="UP000193411">
    <property type="component" value="Unassembled WGS sequence"/>
</dbReference>